<feature type="region of interest" description="Disordered" evidence="1">
    <location>
        <begin position="421"/>
        <end position="444"/>
    </location>
</feature>
<feature type="region of interest" description="Disordered" evidence="1">
    <location>
        <begin position="101"/>
        <end position="136"/>
    </location>
</feature>
<dbReference type="OrthoDB" id="5388486at2759"/>
<evidence type="ECO:0000259" key="2">
    <source>
        <dbReference type="PROSITE" id="PS00028"/>
    </source>
</evidence>
<sequence>MAAHSYTVTDAGLHRRPSDGSLMSMPVISYPNTKPYQSDMVIDPKLTDDSLDDQSPAEWEANNPSRCPPRQSFHTTPRMYGNGGIPNAGQHAPGFYAAYDSSFSQQSSPGHSNNGSHIGSPSIQSETFVSLGPATPQDTRMLAQPLYEAEDPDYRYLTPPEPQQGAGAAVGWMGGALGSPLMEDHPLGSDELCRMAMEFPTFAVDPIYELNHGTCSDKNGFDAFDAGNAGTNRPMLLSCAEPTIDADQGFQRIPNTHKGDRGRNSLHKRTSSLAPRGQDLNPMRSLSGAGSFFPAGGKRRKYSPCAASPPSPTSDRRYCQNCKVNFQTAKQLEDHVKAKHARPFICVFHFAGCPARFEAKNEWKRHVSTKHVSLKYWLCLEGNCAQSRGSPTHRRTGMLPTLGSIFNRKDLYTSHVRRMHPEAAREDEREGRRQAQGPEGGDRLKRMQEGALRKRLDFLPDRMACPVLGCSSEFHGSNAWNERMEHVAQKHFDYTSPEYQADVGFGGPNDAGLTAWASRSDVQIIKRTSSGGWCLCEPLKGENDCKRRHHEMSDREPEMDGFLLRR</sequence>
<protein>
    <recommendedName>
        <fullName evidence="2">C2H2-type domain-containing protein</fullName>
    </recommendedName>
</protein>
<reference evidence="3 4" key="1">
    <citation type="submission" date="2015-07" db="EMBL/GenBank/DDBJ databases">
        <title>The genome of the fungus Escovopsis weberi, a specialized disease agent of ant agriculture.</title>
        <authorList>
            <person name="de Man T.J."/>
            <person name="Stajich J.E."/>
            <person name="Kubicek C.P."/>
            <person name="Chenthamara K."/>
            <person name="Atanasova L."/>
            <person name="Druzhinina I.S."/>
            <person name="Birnbaum S."/>
            <person name="Barribeau S.M."/>
            <person name="Teiling C."/>
            <person name="Suen G."/>
            <person name="Currie C."/>
            <person name="Gerardo N.M."/>
        </authorList>
    </citation>
    <scope>NUCLEOTIDE SEQUENCE [LARGE SCALE GENOMIC DNA]</scope>
</reference>
<dbReference type="PANTHER" id="PTHR23225">
    <property type="entry name" value="ZINC FINGER PROTEIN"/>
    <property type="match status" value="1"/>
</dbReference>
<evidence type="ECO:0000256" key="1">
    <source>
        <dbReference type="SAM" id="MobiDB-lite"/>
    </source>
</evidence>
<dbReference type="InterPro" id="IPR039970">
    <property type="entry name" value="TF_Grauzone"/>
</dbReference>
<dbReference type="SMART" id="SM00355">
    <property type="entry name" value="ZnF_C2H2"/>
    <property type="match status" value="3"/>
</dbReference>
<comment type="caution">
    <text evidence="3">The sequence shown here is derived from an EMBL/GenBank/DDBJ whole genome shotgun (WGS) entry which is preliminary data.</text>
</comment>
<dbReference type="AlphaFoldDB" id="A0A0M8MVG1"/>
<dbReference type="InterPro" id="IPR013087">
    <property type="entry name" value="Znf_C2H2_type"/>
</dbReference>
<name>A0A0M8MVG1_ESCWE</name>
<organism evidence="3 4">
    <name type="scientific">Escovopsis weberi</name>
    <dbReference type="NCBI Taxonomy" id="150374"/>
    <lineage>
        <taxon>Eukaryota</taxon>
        <taxon>Fungi</taxon>
        <taxon>Dikarya</taxon>
        <taxon>Ascomycota</taxon>
        <taxon>Pezizomycotina</taxon>
        <taxon>Sordariomycetes</taxon>
        <taxon>Hypocreomycetidae</taxon>
        <taxon>Hypocreales</taxon>
        <taxon>Hypocreaceae</taxon>
        <taxon>Escovopsis</taxon>
    </lineage>
</organism>
<gene>
    <name evidence="3" type="ORF">ESCO_006162</name>
</gene>
<dbReference type="EMBL" id="LGSR01000018">
    <property type="protein sequence ID" value="KOS20206.1"/>
    <property type="molecule type" value="Genomic_DNA"/>
</dbReference>
<evidence type="ECO:0000313" key="4">
    <source>
        <dbReference type="Proteomes" id="UP000053831"/>
    </source>
</evidence>
<dbReference type="PROSITE" id="PS00028">
    <property type="entry name" value="ZINC_FINGER_C2H2_1"/>
    <property type="match status" value="1"/>
</dbReference>
<dbReference type="PANTHER" id="PTHR23225:SF2">
    <property type="entry name" value="AT09679P-RELATED"/>
    <property type="match status" value="1"/>
</dbReference>
<dbReference type="GO" id="GO:0003700">
    <property type="term" value="F:DNA-binding transcription factor activity"/>
    <property type="evidence" value="ECO:0007669"/>
    <property type="project" value="InterPro"/>
</dbReference>
<dbReference type="Gene3D" id="3.30.160.60">
    <property type="entry name" value="Classic Zinc Finger"/>
    <property type="match status" value="1"/>
</dbReference>
<feature type="region of interest" description="Disordered" evidence="1">
    <location>
        <begin position="254"/>
        <end position="281"/>
    </location>
</feature>
<feature type="region of interest" description="Disordered" evidence="1">
    <location>
        <begin position="1"/>
        <end position="26"/>
    </location>
</feature>
<proteinExistence type="predicted"/>
<evidence type="ECO:0000313" key="3">
    <source>
        <dbReference type="EMBL" id="KOS20206.1"/>
    </source>
</evidence>
<feature type="compositionally biased region" description="Polar residues" evidence="1">
    <location>
        <begin position="109"/>
        <end position="128"/>
    </location>
</feature>
<feature type="region of interest" description="Disordered" evidence="1">
    <location>
        <begin position="43"/>
        <end position="71"/>
    </location>
</feature>
<accession>A0A0M8MVG1</accession>
<feature type="domain" description="C2H2-type" evidence="2">
    <location>
        <begin position="319"/>
        <end position="340"/>
    </location>
</feature>
<dbReference type="STRING" id="150374.A0A0M8MVG1"/>
<dbReference type="Proteomes" id="UP000053831">
    <property type="component" value="Unassembled WGS sequence"/>
</dbReference>
<keyword evidence="4" id="KW-1185">Reference proteome</keyword>
<feature type="compositionally biased region" description="Basic and acidic residues" evidence="1">
    <location>
        <begin position="421"/>
        <end position="433"/>
    </location>
</feature>